<organism evidence="2 3">
    <name type="scientific">Tectimicrobiota bacterium</name>
    <dbReference type="NCBI Taxonomy" id="2528274"/>
    <lineage>
        <taxon>Bacteria</taxon>
        <taxon>Pseudomonadati</taxon>
        <taxon>Nitrospinota/Tectimicrobiota group</taxon>
        <taxon>Candidatus Tectimicrobiota</taxon>
    </lineage>
</organism>
<dbReference type="InterPro" id="IPR024047">
    <property type="entry name" value="MM3350-like_sf"/>
</dbReference>
<dbReference type="Proteomes" id="UP000741360">
    <property type="component" value="Unassembled WGS sequence"/>
</dbReference>
<protein>
    <submittedName>
        <fullName evidence="2">Plasmid pRiA4b ORF-3 family protein</fullName>
    </submittedName>
</protein>
<dbReference type="PANTHER" id="PTHR41878:SF1">
    <property type="entry name" value="TNPR PROTEIN"/>
    <property type="match status" value="1"/>
</dbReference>
<dbReference type="AlphaFoldDB" id="A0A932GNV5"/>
<proteinExistence type="predicted"/>
<evidence type="ECO:0000313" key="2">
    <source>
        <dbReference type="EMBL" id="MBI3014374.1"/>
    </source>
</evidence>
<dbReference type="PANTHER" id="PTHR41878">
    <property type="entry name" value="LEXA REPRESSOR-RELATED"/>
    <property type="match status" value="1"/>
</dbReference>
<dbReference type="Pfam" id="PF07929">
    <property type="entry name" value="PRiA4_ORF3"/>
    <property type="match status" value="1"/>
</dbReference>
<name>A0A932GNV5_UNCTE</name>
<dbReference type="EMBL" id="JACPSX010000090">
    <property type="protein sequence ID" value="MBI3014374.1"/>
    <property type="molecule type" value="Genomic_DNA"/>
</dbReference>
<accession>A0A932GNV5</accession>
<reference evidence="2" key="1">
    <citation type="submission" date="2020-07" db="EMBL/GenBank/DDBJ databases">
        <title>Huge and variable diversity of episymbiotic CPR bacteria and DPANN archaea in groundwater ecosystems.</title>
        <authorList>
            <person name="He C.Y."/>
            <person name="Keren R."/>
            <person name="Whittaker M."/>
            <person name="Farag I.F."/>
            <person name="Doudna J."/>
            <person name="Cate J.H.D."/>
            <person name="Banfield J.F."/>
        </authorList>
    </citation>
    <scope>NUCLEOTIDE SEQUENCE</scope>
    <source>
        <strain evidence="2">NC_groundwater_717_Ag_S-0.2um_59_8</strain>
    </source>
</reference>
<comment type="caution">
    <text evidence="2">The sequence shown here is derived from an EMBL/GenBank/DDBJ whole genome shotgun (WGS) entry which is preliminary data.</text>
</comment>
<sequence>MKVNCSGGWTMPGRQPRNPRPVRAYELKVTLRGVRPPVWRRVKVRSDITLEDFHRVLQVVMGWTDNHMHAFRAVGRKAKTRAGQATVERPEERQTRLDDFLRKPKDRMVYEYDFGDGWEHEILLERVADHPAGARYPWVLGGARACPPEDVGGVGGYARFLEAMREPRHPEHVEMMEWHGGPFDPAAFDAQALNRAFHGGWAPAQQDG</sequence>
<evidence type="ECO:0000259" key="1">
    <source>
        <dbReference type="Pfam" id="PF07929"/>
    </source>
</evidence>
<dbReference type="Gene3D" id="3.10.290.30">
    <property type="entry name" value="MM3350-like"/>
    <property type="match status" value="1"/>
</dbReference>
<evidence type="ECO:0000313" key="3">
    <source>
        <dbReference type="Proteomes" id="UP000741360"/>
    </source>
</evidence>
<dbReference type="InterPro" id="IPR012912">
    <property type="entry name" value="Plasmid_pRiA4b_Orf3-like"/>
</dbReference>
<dbReference type="SUPFAM" id="SSF159941">
    <property type="entry name" value="MM3350-like"/>
    <property type="match status" value="1"/>
</dbReference>
<feature type="domain" description="Plasmid pRiA4b Orf3-like" evidence="1">
    <location>
        <begin position="24"/>
        <end position="191"/>
    </location>
</feature>
<gene>
    <name evidence="2" type="ORF">HYY65_04790</name>
</gene>